<sequence>MRNVVQWFVFASLLIVLGACAMNSTPTPIVNPAPIEYPQTKPDSLILAYGVPHVQFAQHWVRIASYDRVSESMLVEIRPHRDTTGVEQSLKVGDSLTIGNQHYRVLALQAPQSGLGWLEIDSQPQP</sequence>
<organism evidence="2 3">
    <name type="scientific">Herpetosiphon aurantiacus (strain ATCC 23779 / DSM 785 / 114-95)</name>
    <dbReference type="NCBI Taxonomy" id="316274"/>
    <lineage>
        <taxon>Bacteria</taxon>
        <taxon>Bacillati</taxon>
        <taxon>Chloroflexota</taxon>
        <taxon>Chloroflexia</taxon>
        <taxon>Herpetosiphonales</taxon>
        <taxon>Herpetosiphonaceae</taxon>
        <taxon>Herpetosiphon</taxon>
    </lineage>
</organism>
<dbReference type="HOGENOM" id="CLU_1978462_0_0_0"/>
<dbReference type="AlphaFoldDB" id="A9B2P1"/>
<keyword evidence="1" id="KW-0732">Signal</keyword>
<evidence type="ECO:0000313" key="2">
    <source>
        <dbReference type="EMBL" id="ABX05492.1"/>
    </source>
</evidence>
<protein>
    <recommendedName>
        <fullName evidence="4">Lipoprotein</fullName>
    </recommendedName>
</protein>
<evidence type="ECO:0000313" key="3">
    <source>
        <dbReference type="Proteomes" id="UP000000787"/>
    </source>
</evidence>
<evidence type="ECO:0000256" key="1">
    <source>
        <dbReference type="SAM" id="SignalP"/>
    </source>
</evidence>
<feature type="signal peptide" evidence="1">
    <location>
        <begin position="1"/>
        <end position="21"/>
    </location>
</feature>
<dbReference type="BioCyc" id="HAUR316274:GHYA-2885-MONOMER"/>
<gene>
    <name evidence="2" type="ordered locus">Haur_2854</name>
</gene>
<reference evidence="2 3" key="1">
    <citation type="journal article" date="2011" name="Stand. Genomic Sci.">
        <title>Complete genome sequence of the filamentous gliding predatory bacterium Herpetosiphon aurantiacus type strain (114-95(T)).</title>
        <authorList>
            <person name="Kiss H."/>
            <person name="Nett M."/>
            <person name="Domin N."/>
            <person name="Martin K."/>
            <person name="Maresca J.A."/>
            <person name="Copeland A."/>
            <person name="Lapidus A."/>
            <person name="Lucas S."/>
            <person name="Berry K.W."/>
            <person name="Glavina Del Rio T."/>
            <person name="Dalin E."/>
            <person name="Tice H."/>
            <person name="Pitluck S."/>
            <person name="Richardson P."/>
            <person name="Bruce D."/>
            <person name="Goodwin L."/>
            <person name="Han C."/>
            <person name="Detter J.C."/>
            <person name="Schmutz J."/>
            <person name="Brettin T."/>
            <person name="Land M."/>
            <person name="Hauser L."/>
            <person name="Kyrpides N.C."/>
            <person name="Ivanova N."/>
            <person name="Goker M."/>
            <person name="Woyke T."/>
            <person name="Klenk H.P."/>
            <person name="Bryant D.A."/>
        </authorList>
    </citation>
    <scope>NUCLEOTIDE SEQUENCE [LARGE SCALE GENOMIC DNA]</scope>
    <source>
        <strain evidence="3">ATCC 23779 / DSM 785 / 114-95</strain>
    </source>
</reference>
<dbReference type="PROSITE" id="PS51257">
    <property type="entry name" value="PROKAR_LIPOPROTEIN"/>
    <property type="match status" value="1"/>
</dbReference>
<dbReference type="Proteomes" id="UP000000787">
    <property type="component" value="Chromosome"/>
</dbReference>
<proteinExistence type="predicted"/>
<dbReference type="KEGG" id="hau:Haur_2854"/>
<accession>A9B2P1</accession>
<evidence type="ECO:0008006" key="4">
    <source>
        <dbReference type="Google" id="ProtNLM"/>
    </source>
</evidence>
<keyword evidence="3" id="KW-1185">Reference proteome</keyword>
<dbReference type="InParanoid" id="A9B2P1"/>
<name>A9B2P1_HERA2</name>
<feature type="chain" id="PRO_5002735410" description="Lipoprotein" evidence="1">
    <location>
        <begin position="22"/>
        <end position="126"/>
    </location>
</feature>
<dbReference type="EMBL" id="CP000875">
    <property type="protein sequence ID" value="ABX05492.1"/>
    <property type="molecule type" value="Genomic_DNA"/>
</dbReference>